<organism evidence="2 3">
    <name type="scientific">Parnassius mnemosyne</name>
    <name type="common">clouded apollo</name>
    <dbReference type="NCBI Taxonomy" id="213953"/>
    <lineage>
        <taxon>Eukaryota</taxon>
        <taxon>Metazoa</taxon>
        <taxon>Ecdysozoa</taxon>
        <taxon>Arthropoda</taxon>
        <taxon>Hexapoda</taxon>
        <taxon>Insecta</taxon>
        <taxon>Pterygota</taxon>
        <taxon>Neoptera</taxon>
        <taxon>Endopterygota</taxon>
        <taxon>Lepidoptera</taxon>
        <taxon>Glossata</taxon>
        <taxon>Ditrysia</taxon>
        <taxon>Papilionoidea</taxon>
        <taxon>Papilionidae</taxon>
        <taxon>Parnassiinae</taxon>
        <taxon>Parnassini</taxon>
        <taxon>Parnassius</taxon>
        <taxon>Driopa</taxon>
    </lineage>
</organism>
<protein>
    <recommendedName>
        <fullName evidence="1">DUF4371 domain-containing protein</fullName>
    </recommendedName>
</protein>
<dbReference type="InterPro" id="IPR025398">
    <property type="entry name" value="DUF4371"/>
</dbReference>
<comment type="caution">
    <text evidence="2">The sequence shown here is derived from an EMBL/GenBank/DDBJ whole genome shotgun (WGS) entry which is preliminary data.</text>
</comment>
<proteinExistence type="predicted"/>
<feature type="domain" description="DUF4371" evidence="1">
    <location>
        <begin position="63"/>
        <end position="168"/>
    </location>
</feature>
<dbReference type="EMBL" id="CAVLGL010000001">
    <property type="protein sequence ID" value="CAK1578428.1"/>
    <property type="molecule type" value="Genomic_DNA"/>
</dbReference>
<dbReference type="Proteomes" id="UP001314205">
    <property type="component" value="Unassembled WGS sequence"/>
</dbReference>
<evidence type="ECO:0000313" key="3">
    <source>
        <dbReference type="Proteomes" id="UP001314205"/>
    </source>
</evidence>
<dbReference type="AlphaFoldDB" id="A0AAV1K5R2"/>
<evidence type="ECO:0000313" key="2">
    <source>
        <dbReference type="EMBL" id="CAK1578428.1"/>
    </source>
</evidence>
<gene>
    <name evidence="2" type="ORF">PARMNEM_LOCUS512</name>
</gene>
<name>A0AAV1K5R2_9NEOP</name>
<evidence type="ECO:0000259" key="1">
    <source>
        <dbReference type="Pfam" id="PF14291"/>
    </source>
</evidence>
<dbReference type="PANTHER" id="PTHR37162">
    <property type="entry name" value="HAT FAMILY DIMERISATION DOMAINCONTAINING PROTEIN-RELATED"/>
    <property type="match status" value="1"/>
</dbReference>
<accession>A0AAV1K5R2</accession>
<sequence length="248" mass="27690">MFTSASNSQDTKIIAKAGEVKMACFIAEHNLSFNIASHLNKSICAVCPDSKIAEQLSMSRTKARAIIVNVTGQTAEENIIEMLQNNCFALFVDESTDKSTIKHLALVVRIAKLDFSVEDRFLTLISIVDGTATALYGKIVEYFVEKNIPYKSNMIGFTSDGANVMFGDKHSLLTLFKNEIPHLFTMKCICHSFNLCQGAWKISVETYIIIYKILQNVLEISKHFKHSQILNHTNCSTLAKPDGCNLLR</sequence>
<dbReference type="Pfam" id="PF14291">
    <property type="entry name" value="DUF4371"/>
    <property type="match status" value="1"/>
</dbReference>
<dbReference type="PANTHER" id="PTHR37162:SF1">
    <property type="entry name" value="BED-TYPE DOMAIN-CONTAINING PROTEIN"/>
    <property type="match status" value="1"/>
</dbReference>
<reference evidence="2 3" key="1">
    <citation type="submission" date="2023-11" db="EMBL/GenBank/DDBJ databases">
        <authorList>
            <person name="Hedman E."/>
            <person name="Englund M."/>
            <person name="Stromberg M."/>
            <person name="Nyberg Akerstrom W."/>
            <person name="Nylinder S."/>
            <person name="Jareborg N."/>
            <person name="Kallberg Y."/>
            <person name="Kronander E."/>
        </authorList>
    </citation>
    <scope>NUCLEOTIDE SEQUENCE [LARGE SCALE GENOMIC DNA]</scope>
</reference>
<keyword evidence="3" id="KW-1185">Reference proteome</keyword>